<organism evidence="1 2">
    <name type="scientific">Phialophora macrospora</name>
    <dbReference type="NCBI Taxonomy" id="1851006"/>
    <lineage>
        <taxon>Eukaryota</taxon>
        <taxon>Fungi</taxon>
        <taxon>Dikarya</taxon>
        <taxon>Ascomycota</taxon>
        <taxon>Pezizomycotina</taxon>
        <taxon>Eurotiomycetes</taxon>
        <taxon>Chaetothyriomycetidae</taxon>
        <taxon>Chaetothyriales</taxon>
        <taxon>Herpotrichiellaceae</taxon>
        <taxon>Phialophora</taxon>
    </lineage>
</organism>
<reference evidence="1 2" key="1">
    <citation type="submission" date="2015-01" db="EMBL/GenBank/DDBJ databases">
        <title>The Genome Sequence of Capronia semiimmersa CBS27337.</title>
        <authorList>
            <consortium name="The Broad Institute Genomics Platform"/>
            <person name="Cuomo C."/>
            <person name="de Hoog S."/>
            <person name="Gorbushina A."/>
            <person name="Stielow B."/>
            <person name="Teixiera M."/>
            <person name="Abouelleil A."/>
            <person name="Chapman S.B."/>
            <person name="Priest M."/>
            <person name="Young S.K."/>
            <person name="Wortman J."/>
            <person name="Nusbaum C."/>
            <person name="Birren B."/>
        </authorList>
    </citation>
    <scope>NUCLEOTIDE SEQUENCE [LARGE SCALE GENOMIC DNA]</scope>
    <source>
        <strain evidence="1 2">CBS 27337</strain>
    </source>
</reference>
<evidence type="ECO:0008006" key="3">
    <source>
        <dbReference type="Google" id="ProtNLM"/>
    </source>
</evidence>
<dbReference type="Proteomes" id="UP000054266">
    <property type="component" value="Unassembled WGS sequence"/>
</dbReference>
<gene>
    <name evidence="1" type="ORF">PV04_01859</name>
</gene>
<dbReference type="AlphaFoldDB" id="A0A0D2D850"/>
<dbReference type="PANTHER" id="PTHR42052:SF1">
    <property type="entry name" value="ABM DOMAIN-CONTAINING PROTEIN"/>
    <property type="match status" value="1"/>
</dbReference>
<sequence>MSVTELGRLALQPGTEASSPDLLMNLAKAKDAMMNASGSEFWYYHCVEDPKVIFILGSWPSVEFHMQEFIPGQLNQELLALLKDQIIVDWMFHLDIDQSTHSLPLSRDVITIARHFITDGDKEAFNRTFEANAFELESFVGKEHMVGGWRIDIGYDPSAEGENRKDEFVLFTAWDRVENHGEFANTEGFQKYSQIRNHLDGAEIKHAKLLQVGDYVRK</sequence>
<dbReference type="HOGENOM" id="CLU_062848_1_0_1"/>
<dbReference type="EMBL" id="KN846956">
    <property type="protein sequence ID" value="KIW73766.1"/>
    <property type="molecule type" value="Genomic_DNA"/>
</dbReference>
<evidence type="ECO:0000313" key="1">
    <source>
        <dbReference type="EMBL" id="KIW73766.1"/>
    </source>
</evidence>
<dbReference type="Gene3D" id="3.30.70.100">
    <property type="match status" value="2"/>
</dbReference>
<evidence type="ECO:0000313" key="2">
    <source>
        <dbReference type="Proteomes" id="UP000054266"/>
    </source>
</evidence>
<proteinExistence type="predicted"/>
<dbReference type="PANTHER" id="PTHR42052">
    <property type="entry name" value="ABM DOMAIN-CONTAINING PROTEIN"/>
    <property type="match status" value="1"/>
</dbReference>
<accession>A0A0D2D850</accession>
<protein>
    <recommendedName>
        <fullName evidence="3">ABM domain-containing protein</fullName>
    </recommendedName>
</protein>
<keyword evidence="2" id="KW-1185">Reference proteome</keyword>
<name>A0A0D2D850_9EURO</name>